<feature type="chain" id="PRO_5046452178" evidence="1">
    <location>
        <begin position="23"/>
        <end position="404"/>
    </location>
</feature>
<dbReference type="InterPro" id="IPR011041">
    <property type="entry name" value="Quinoprot_gluc/sorb_DH_b-prop"/>
</dbReference>
<dbReference type="PANTHER" id="PTHR19328:SF40">
    <property type="entry name" value="BLL0591 PROTEIN"/>
    <property type="match status" value="1"/>
</dbReference>
<dbReference type="Pfam" id="PF07995">
    <property type="entry name" value="GSDH"/>
    <property type="match status" value="1"/>
</dbReference>
<proteinExistence type="predicted"/>
<evidence type="ECO:0000256" key="1">
    <source>
        <dbReference type="SAM" id="SignalP"/>
    </source>
</evidence>
<feature type="signal peptide" evidence="1">
    <location>
        <begin position="1"/>
        <end position="22"/>
    </location>
</feature>
<reference evidence="3 4" key="1">
    <citation type="journal article" date="2023" name="Int. J. Syst. Evol. Microbiol.">
        <title>Methylocystis iwaonis sp. nov., a type II methane-oxidizing bacterium from surface soil of a rice paddy field in Japan, and emended description of the genus Methylocystis (ex Whittenbury et al. 1970) Bowman et al. 1993.</title>
        <authorList>
            <person name="Kaise H."/>
            <person name="Sawadogo J.B."/>
            <person name="Alam M.S."/>
            <person name="Ueno C."/>
            <person name="Dianou D."/>
            <person name="Shinjo R."/>
            <person name="Asakawa S."/>
        </authorList>
    </citation>
    <scope>NUCLEOTIDE SEQUENCE [LARGE SCALE GENOMIC DNA]</scope>
    <source>
        <strain evidence="3 4">SS37A-Re</strain>
    </source>
</reference>
<dbReference type="EMBL" id="AP027142">
    <property type="protein sequence ID" value="BDV33064.1"/>
    <property type="molecule type" value="Genomic_DNA"/>
</dbReference>
<keyword evidence="1" id="KW-0732">Signal</keyword>
<dbReference type="SUPFAM" id="SSF50952">
    <property type="entry name" value="Soluble quinoprotein glucose dehydrogenase"/>
    <property type="match status" value="1"/>
</dbReference>
<dbReference type="Proteomes" id="UP001317629">
    <property type="component" value="Chromosome"/>
</dbReference>
<gene>
    <name evidence="3" type="ORF">SS37A_05930</name>
</gene>
<dbReference type="Gene3D" id="2.120.10.30">
    <property type="entry name" value="TolB, C-terminal domain"/>
    <property type="match status" value="1"/>
</dbReference>
<dbReference type="PANTHER" id="PTHR19328">
    <property type="entry name" value="HEDGEHOG-INTERACTING PROTEIN"/>
    <property type="match status" value="1"/>
</dbReference>
<dbReference type="InterPro" id="IPR012938">
    <property type="entry name" value="Glc/Sorbosone_DH"/>
</dbReference>
<evidence type="ECO:0000313" key="3">
    <source>
        <dbReference type="EMBL" id="BDV33064.1"/>
    </source>
</evidence>
<feature type="domain" description="Glucose/Sorbosone dehydrogenase" evidence="2">
    <location>
        <begin position="160"/>
        <end position="322"/>
    </location>
</feature>
<accession>A0ABM8E5G9</accession>
<evidence type="ECO:0000259" key="2">
    <source>
        <dbReference type="Pfam" id="PF07995"/>
    </source>
</evidence>
<dbReference type="RefSeq" id="WP_281930362.1">
    <property type="nucleotide sequence ID" value="NZ_AP027142.1"/>
</dbReference>
<organism evidence="3 4">
    <name type="scientific">Methylocystis iwaonis</name>
    <dbReference type="NCBI Taxonomy" id="2885079"/>
    <lineage>
        <taxon>Bacteria</taxon>
        <taxon>Pseudomonadati</taxon>
        <taxon>Pseudomonadota</taxon>
        <taxon>Alphaproteobacteria</taxon>
        <taxon>Hyphomicrobiales</taxon>
        <taxon>Methylocystaceae</taxon>
        <taxon>Methylocystis</taxon>
    </lineage>
</organism>
<name>A0ABM8E5G9_9HYPH</name>
<keyword evidence="4" id="KW-1185">Reference proteome</keyword>
<evidence type="ECO:0000313" key="4">
    <source>
        <dbReference type="Proteomes" id="UP001317629"/>
    </source>
</evidence>
<sequence length="404" mass="43975">MRRMLLATLVFACALVLAGALALTQRPREPQRARSAAEIDAILEGLRVPEDFSISLYARAPGARTIAVGPRGKVIFIGTGVDNIVYALTPGGGHGVRVERLELAFEFDLPHGLCFSPEGTLFIVERNRVLSIPNAEEEWRRPHARIVVAKGDLIPRQEESDGHTLRVCRVGPDGKLYISLGQPYDVAPKEKLAFYERTGVGGIIRMNPDGSKRDVFARGVRNSVGMDFNPADGSLWFTDNQTNELGDDKPPGELNRAPIPWLHFGFPWYGGGHVRTAEYALDEPPPGVIFPEVEEEAHAADLGMVFYTGDTFPKKYRGGIFSAQHGSGARTQPVGARLMFTRPGPDGTGGVSEPFVEGWNKGSMPYLGTPVDVAQTPHGDLLVTDDENGAIYRISYGRSIIAGE</sequence>
<protein>
    <submittedName>
        <fullName evidence="3">Sorbosone dehydrogenase</fullName>
    </submittedName>
</protein>
<dbReference type="InterPro" id="IPR011042">
    <property type="entry name" value="6-blade_b-propeller_TolB-like"/>
</dbReference>